<feature type="compositionally biased region" description="Low complexity" evidence="1">
    <location>
        <begin position="275"/>
        <end position="284"/>
    </location>
</feature>
<protein>
    <submittedName>
        <fullName evidence="2">Uncharacterized protein</fullName>
    </submittedName>
</protein>
<feature type="compositionally biased region" description="Polar residues" evidence="1">
    <location>
        <begin position="428"/>
        <end position="468"/>
    </location>
</feature>
<feature type="region of interest" description="Disordered" evidence="1">
    <location>
        <begin position="420"/>
        <end position="751"/>
    </location>
</feature>
<reference evidence="2 3" key="1">
    <citation type="submission" date="2020-07" db="EMBL/GenBank/DDBJ databases">
        <title>Comparative genomics of pyrophilous fungi reveals a link between fire events and developmental genes.</title>
        <authorList>
            <consortium name="DOE Joint Genome Institute"/>
            <person name="Steindorff A.S."/>
            <person name="Carver A."/>
            <person name="Calhoun S."/>
            <person name="Stillman K."/>
            <person name="Liu H."/>
            <person name="Lipzen A."/>
            <person name="Pangilinan J."/>
            <person name="Labutti K."/>
            <person name="Bruns T.D."/>
            <person name="Grigoriev I.V."/>
        </authorList>
    </citation>
    <scope>NUCLEOTIDE SEQUENCE [LARGE SCALE GENOMIC DNA]</scope>
    <source>
        <strain evidence="2 3">CBS 144469</strain>
    </source>
</reference>
<accession>A0A8H6MEF1</accession>
<gene>
    <name evidence="2" type="ORF">DFP72DRAFT_1061336</name>
</gene>
<sequence>MPGIVAASAGQRYACKCLNIRIEASTSSTAPPESVNDPAYSQVYVGDNGIAVKHTQLTLRSRQRVAHIPESNRYSRYTTLTCLVCDLPVYRIFQVVPADAEGKDGPILPADDWVEKETMKSPTGWIEVNKECLTGDAIIHAETDSSYSSLLALVVPPLPPMPIVPPEKVSPSTSEEPSVAPETPSYLSHIRALFPPPPFTPSHPAFLHLASLAEKQSQERREAAEQFIAELIQQKRDEIEAADTTLRQEVEAVWRKFRESIRKVHGDHHAAHTPRSMTRRSSSMSRERDSSRTRFARGSSPSYGTPIAIRDFVPVSVQGQGRQSHSPPPRPSQPSALSASIATSTFYHPRAMRSPSPDRPRGSPDSTSSKTLSTRSGSATLVQPATTEGVNVLHFRRNVDDTINTQATYRFFVIEEEMAKDRERRQQTGKTNGSTSDNNQGTKPTTQATTSPSKATGQSDIGAQATETDPSRGRDPKGKRKVTFDVEPDVVTLETEETETEVAPAAPMEQQDQPDTIFELEDLDGDKLSSPRPAHALPLLEQPAISRPKRPASSKPKMKGLPESFAGLRPASLPNPSHIRAYAQSTWGDGKEKDTAGELRRVAASPVDHQGTWSADGQTWRPFSRGHSVTSSVILEENEADNVEAAGDAYPTTGSAGTPRGEGGSTQKTQEIRSSGSGRENSNDDGENSPYGAGASTAGVPGSLPVHIHLRNKPREALSLASYQPTHAMPEAEASTDVPVKPNGKPLSSSAIRKAMYAERDRTRLVDPGLESMIEEDEEDESEVENEEEAARLEALLSTTRGRRRALKILQAANQLPEAGMWRSLAS</sequence>
<evidence type="ECO:0000313" key="3">
    <source>
        <dbReference type="Proteomes" id="UP000521943"/>
    </source>
</evidence>
<feature type="region of interest" description="Disordered" evidence="1">
    <location>
        <begin position="767"/>
        <end position="788"/>
    </location>
</feature>
<feature type="compositionally biased region" description="Acidic residues" evidence="1">
    <location>
        <begin position="773"/>
        <end position="788"/>
    </location>
</feature>
<feature type="region of interest" description="Disordered" evidence="1">
    <location>
        <begin position="263"/>
        <end position="383"/>
    </location>
</feature>
<dbReference type="EMBL" id="JACGCI010000008">
    <property type="protein sequence ID" value="KAF6762051.1"/>
    <property type="molecule type" value="Genomic_DNA"/>
</dbReference>
<proteinExistence type="predicted"/>
<comment type="caution">
    <text evidence="2">The sequence shown here is derived from an EMBL/GenBank/DDBJ whole genome shotgun (WGS) entry which is preliminary data.</text>
</comment>
<dbReference type="AlphaFoldDB" id="A0A8H6MEF1"/>
<dbReference type="OrthoDB" id="2563191at2759"/>
<organism evidence="2 3">
    <name type="scientific">Ephemerocybe angulata</name>
    <dbReference type="NCBI Taxonomy" id="980116"/>
    <lineage>
        <taxon>Eukaryota</taxon>
        <taxon>Fungi</taxon>
        <taxon>Dikarya</taxon>
        <taxon>Basidiomycota</taxon>
        <taxon>Agaricomycotina</taxon>
        <taxon>Agaricomycetes</taxon>
        <taxon>Agaricomycetidae</taxon>
        <taxon>Agaricales</taxon>
        <taxon>Agaricineae</taxon>
        <taxon>Psathyrellaceae</taxon>
        <taxon>Ephemerocybe</taxon>
    </lineage>
</organism>
<name>A0A8H6MEF1_9AGAR</name>
<feature type="compositionally biased region" description="Basic residues" evidence="1">
    <location>
        <begin position="547"/>
        <end position="558"/>
    </location>
</feature>
<keyword evidence="3" id="KW-1185">Reference proteome</keyword>
<dbReference type="Proteomes" id="UP000521943">
    <property type="component" value="Unassembled WGS sequence"/>
</dbReference>
<feature type="compositionally biased region" description="Basic and acidic residues" evidence="1">
    <location>
        <begin position="589"/>
        <end position="601"/>
    </location>
</feature>
<feature type="compositionally biased region" description="Polar residues" evidence="1">
    <location>
        <begin position="665"/>
        <end position="680"/>
    </location>
</feature>
<feature type="compositionally biased region" description="Polar residues" evidence="1">
    <location>
        <begin position="370"/>
        <end position="383"/>
    </location>
</feature>
<evidence type="ECO:0000313" key="2">
    <source>
        <dbReference type="EMBL" id="KAF6762051.1"/>
    </source>
</evidence>
<evidence type="ECO:0000256" key="1">
    <source>
        <dbReference type="SAM" id="MobiDB-lite"/>
    </source>
</evidence>